<evidence type="ECO:0000256" key="7">
    <source>
        <dbReference type="SAM" id="Phobius"/>
    </source>
</evidence>
<feature type="domain" description="NEL" evidence="8">
    <location>
        <begin position="1197"/>
        <end position="1485"/>
    </location>
</feature>
<dbReference type="PROSITE" id="PS52053">
    <property type="entry name" value="NEL"/>
    <property type="match status" value="1"/>
</dbReference>
<dbReference type="EMBL" id="JABWRP020000002">
    <property type="protein sequence ID" value="MBV4540208.1"/>
    <property type="molecule type" value="Genomic_DNA"/>
</dbReference>
<dbReference type="PANTHER" id="PTHR45712">
    <property type="entry name" value="AGAP008170-PA"/>
    <property type="match status" value="1"/>
</dbReference>
<evidence type="ECO:0000313" key="10">
    <source>
        <dbReference type="EMBL" id="MBV4540208.1"/>
    </source>
</evidence>
<evidence type="ECO:0000256" key="1">
    <source>
        <dbReference type="ARBA" id="ARBA00000900"/>
    </source>
</evidence>
<dbReference type="GO" id="GO:0005576">
    <property type="term" value="C:extracellular region"/>
    <property type="evidence" value="ECO:0007669"/>
    <property type="project" value="UniProtKB-UniRule"/>
</dbReference>
<evidence type="ECO:0000256" key="6">
    <source>
        <dbReference type="PROSITE-ProRule" id="PRU01398"/>
    </source>
</evidence>
<keyword evidence="6" id="KW-0833">Ubl conjugation pathway</keyword>
<keyword evidence="7" id="KW-0472">Membrane</keyword>
<protein>
    <recommendedName>
        <fullName evidence="2">RING-type E3 ubiquitin transferase</fullName>
        <ecNumber evidence="2">2.3.2.27</ecNumber>
    </recommendedName>
</protein>
<keyword evidence="3" id="KW-0433">Leucine-rich repeat</keyword>
<comment type="caution">
    <text evidence="9">The sequence shown here is derived from an EMBL/GenBank/DDBJ whole genome shotgun (WGS) entry which is preliminary data.</text>
</comment>
<dbReference type="InterPro" id="IPR032675">
    <property type="entry name" value="LRR_dom_sf"/>
</dbReference>
<evidence type="ECO:0000256" key="2">
    <source>
        <dbReference type="ARBA" id="ARBA00012483"/>
    </source>
</evidence>
<comment type="catalytic activity">
    <reaction evidence="1">
        <text>S-ubiquitinyl-[E2 ubiquitin-conjugating enzyme]-L-cysteine + [acceptor protein]-L-lysine = [E2 ubiquitin-conjugating enzyme]-L-cysteine + N(6)-ubiquitinyl-[acceptor protein]-L-lysine.</text>
        <dbReference type="EC" id="2.3.2.27"/>
    </reaction>
</comment>
<gene>
    <name evidence="10" type="ORF">HU738_004030</name>
    <name evidence="9" type="ORF">HU738_01865</name>
</gene>
<evidence type="ECO:0000256" key="5">
    <source>
        <dbReference type="ARBA" id="ARBA00023026"/>
    </source>
</evidence>
<name>A0A923K391_9PSED</name>
<evidence type="ECO:0000256" key="3">
    <source>
        <dbReference type="ARBA" id="ARBA00022614"/>
    </source>
</evidence>
<proteinExistence type="inferred from homology"/>
<feature type="transmembrane region" description="Helical" evidence="7">
    <location>
        <begin position="409"/>
        <end position="434"/>
    </location>
</feature>
<dbReference type="InterPro" id="IPR029487">
    <property type="entry name" value="NEL_dom"/>
</dbReference>
<evidence type="ECO:0000259" key="8">
    <source>
        <dbReference type="PROSITE" id="PS52053"/>
    </source>
</evidence>
<dbReference type="EC" id="2.3.2.27" evidence="2"/>
<dbReference type="Pfam" id="PF20178">
    <property type="entry name" value="ToxA_N"/>
    <property type="match status" value="1"/>
</dbReference>
<keyword evidence="4" id="KW-0677">Repeat</keyword>
<evidence type="ECO:0000313" key="9">
    <source>
        <dbReference type="EMBL" id="MBC3469292.1"/>
    </source>
</evidence>
<dbReference type="InterPro" id="IPR050333">
    <property type="entry name" value="SLRP"/>
</dbReference>
<organism evidence="9">
    <name type="scientific">Pseudomonas vlassakiae</name>
    <dbReference type="NCBI Taxonomy" id="485888"/>
    <lineage>
        <taxon>Bacteria</taxon>
        <taxon>Pseudomonadati</taxon>
        <taxon>Pseudomonadota</taxon>
        <taxon>Gammaproteobacteria</taxon>
        <taxon>Pseudomonadales</taxon>
        <taxon>Pseudomonadaceae</taxon>
        <taxon>Pseudomonas</taxon>
    </lineage>
</organism>
<reference evidence="10" key="3">
    <citation type="submission" date="2021-06" db="EMBL/GenBank/DDBJ databases">
        <title>Updating the genus Pseudomonas: Description of 43 new species and partition of the Pseudomonas putida group.</title>
        <authorList>
            <person name="Girard L."/>
            <person name="Lood C."/>
            <person name="Vandamme P."/>
            <person name="Rokni-Zadeh H."/>
            <person name="Van Noort V."/>
            <person name="Hofte M."/>
            <person name="Lavigne R."/>
            <person name="De Mot R."/>
        </authorList>
    </citation>
    <scope>NUCLEOTIDE SEQUENCE</scope>
    <source>
        <strain evidence="10">RW4S2</strain>
    </source>
</reference>
<dbReference type="GO" id="GO:0016567">
    <property type="term" value="P:protein ubiquitination"/>
    <property type="evidence" value="ECO:0007669"/>
    <property type="project" value="InterPro"/>
</dbReference>
<feature type="active site" description="Glycyl thioester intermediate" evidence="6">
    <location>
        <position position="1285"/>
    </location>
</feature>
<comment type="similarity">
    <text evidence="6">Belongs to the LRR-containing bacterial E3 ligase family.</text>
</comment>
<keyword evidence="6" id="KW-0964">Secreted</keyword>
<dbReference type="SUPFAM" id="SSF52058">
    <property type="entry name" value="L domain-like"/>
    <property type="match status" value="1"/>
</dbReference>
<dbReference type="Pfam" id="PF14496">
    <property type="entry name" value="NEL"/>
    <property type="match status" value="1"/>
</dbReference>
<dbReference type="Gene3D" id="1.20.58.360">
    <property type="entry name" value="Shigella T3SS effector IpaH defines"/>
    <property type="match status" value="1"/>
</dbReference>
<evidence type="ECO:0000313" key="11">
    <source>
        <dbReference type="Proteomes" id="UP000628137"/>
    </source>
</evidence>
<dbReference type="EMBL" id="JABWRP010000001">
    <property type="protein sequence ID" value="MBC3469292.1"/>
    <property type="molecule type" value="Genomic_DNA"/>
</dbReference>
<dbReference type="Proteomes" id="UP000628137">
    <property type="component" value="Unassembled WGS sequence"/>
</dbReference>
<keyword evidence="7" id="KW-0812">Transmembrane</keyword>
<reference evidence="9 11" key="1">
    <citation type="journal article" date="2020" name="Microorganisms">
        <title>Reliable Identification of Environmental Pseudomonas Isolates Using the rpoD Gene.</title>
        <authorList>
            <consortium name="The Broad Institute Genome Sequencing Platform"/>
            <person name="Girard L."/>
            <person name="Lood C."/>
            <person name="Rokni-Zadeh H."/>
            <person name="van Noort V."/>
            <person name="Lavigne R."/>
            <person name="De Mot R."/>
        </authorList>
    </citation>
    <scope>NUCLEOTIDE SEQUENCE</scope>
    <source>
        <strain evidence="9 11">RW4S2</strain>
    </source>
</reference>
<keyword evidence="7" id="KW-1133">Transmembrane helix</keyword>
<keyword evidence="6" id="KW-0832">Ubl conjugation</keyword>
<evidence type="ECO:0000256" key="4">
    <source>
        <dbReference type="ARBA" id="ARBA00022737"/>
    </source>
</evidence>
<dbReference type="Gene3D" id="3.80.10.10">
    <property type="entry name" value="Ribonuclease Inhibitor"/>
    <property type="match status" value="1"/>
</dbReference>
<keyword evidence="11" id="KW-1185">Reference proteome</keyword>
<keyword evidence="6" id="KW-0808">Transferase</keyword>
<keyword evidence="5" id="KW-0843">Virulence</keyword>
<dbReference type="GO" id="GO:0061630">
    <property type="term" value="F:ubiquitin protein ligase activity"/>
    <property type="evidence" value="ECO:0007669"/>
    <property type="project" value="UniProtKB-EC"/>
</dbReference>
<dbReference type="RefSeq" id="WP_186601063.1">
    <property type="nucleotide sequence ID" value="NZ_JABWRP020000002.1"/>
</dbReference>
<sequence>MQPRANPVPTHNAQVAVEQAFQDAMIARRLPAWLRKLRLSETPVDRTLTAEQLKSVFEALRSSHASRQRLRHELARIEPVHSYCRPLLQRALNVSPDLDTLFYRHFYFAVSPKPEWTSGRTPEQDKDSYDIPLLDAALANFTEEESLVGGMPRDNRLVQSDGSTFTALSASAFAKRCRQLDLGRRYQEHLATILDSPVTAASGFKASCKALYVASMLLDACKARTEGVLTAQELVLILDLCREARPGMLGGNPVIAKQLNIYGCKVEQVIVLDQITSTLGFLSSQRVLVYIPGDPVSAWNAAADLDTFIRRTLGKRLGKEPYQRFFARFIRRRDSDAFFARVASELTDVAVWASRDMDQHMAAYRLPLFDHLAQARVDQIKDDAAVIAVPVSDIDSAVRQARHDRLMSAAWNLANVAGLFVPGLAVILGGVMVWDMLKEVFHAVEQWRQGDIDAALEHLLSVAETMVTVGLTTVGAAAVAREWHQVDALATARLEDGSEKLWRFDLSPFRSAAPPVQAVADGEGIYRSQGRCWVNMDGHFYEVVQQPDEQWQLVPKQGHGPALRHNGAGAWRVWCEQPIEWETARVLFRRLGSGFSDLEDEQIDQVLAIHGLDASHLRGVHICGQAPDACLVDTVSRVAVLNRILGLVSQLRSGDAAQDTALLAKVRQWAGTQALTDAQLAERVWRRRRSLFQQLYYEQYPATAATHVLQRDFASLHRLAAEALLRTVDSAGLNVAAASMVKRIRCIRVYEALLFDTPQDLDLARVVLKLLEQMPGAASGPRWQLFDGDVTEPLSSSTGMGAIRRIRFQAGRFQCSDEQGNDLGEPGELFQQSAGAYSAAQQSALGIGQPFALQLRAYMTRRVAQRRELIGELLGIVRSGDAFLAPQRLANGRVGYPLSGWRQRTPGGSSGGRNLHAQVRDLYPGFDDEQVEQWLAHLRGLQRDPAVELLLLKGQLKALRKRLASWQTATLKLWCWPARRQFARGLIDCWRYLVPRQALETEEARGYLLSSFGSDLDELPPIPADVSFSHVTDIALRALQIRRAPETFLRAFDGLRSLSITNCRLRSLPLTPALAAQLKMLDVSGNQIQLQTADIDLLAGCRQLVYLNLSHNPLQRTFSMTGMPDLNALMLRNTQLTQMPAGVMESSALHTLDVGDNNIRTLPFAFYRSRLWRSGRVRLSDNPLLGAQDVWGEAVDDQVPVKQRWIDLVATDQRDRMANTWGRLYGDSASKGFFHLLERLTTSADFQSEFLSRYLALRVQRMLDYMAERPALQTELYTHALTEHCQDNATLRFSDLEVRVSQWKALHNDVFDDQERVLLHLGAQCWRLDMLDDVGGWHAIRVGRPDESLEFALAYRLSLIDELDLPIEHDEMLNPGVANLSAVDLHAAVRAVRAVQSRDVLVDYLSTTRFWREYLASRHPRRLEVPQSLHDELEALVAANASPAQIKGLQDRVHQREINVYRQLTREAVDRHLMAVLLVPVLPWH</sequence>
<dbReference type="PANTHER" id="PTHR45712:SF22">
    <property type="entry name" value="INSULIN-LIKE GROWTH FACTOR-BINDING PROTEIN COMPLEX ACID LABILE SUBUNIT"/>
    <property type="match status" value="1"/>
</dbReference>
<accession>A0A923K391</accession>
<dbReference type="InterPro" id="IPR046673">
    <property type="entry name" value="ToxA_N"/>
</dbReference>
<keyword evidence="6" id="KW-1035">Host cytoplasm</keyword>
<reference evidence="9" key="2">
    <citation type="submission" date="2020-07" db="EMBL/GenBank/DDBJ databases">
        <authorList>
            <person name="Lood C."/>
            <person name="Girard L."/>
        </authorList>
    </citation>
    <scope>NUCLEOTIDE SEQUENCE</scope>
    <source>
        <strain evidence="9">RW4S2</strain>
    </source>
</reference>
<comment type="PTM">
    <text evidence="6">Ubiquitinated in the presence of host E1 ubiquitin-activating enzyme, E2 ubiquitin-conjugating enzyme and ubiquitin.</text>
</comment>